<gene>
    <name evidence="1" type="ORF">DRP44_02430</name>
</gene>
<sequence length="173" mass="19816">MENFKGFTQLYTGNGKGKTTAALGLALRAIGWGKRIVIIQFMKKWDYGEVRTIKNLNNIELYQTGTENFVDINNPSEIDIKEAQKGLNIAKKYIKSSIDILILDEIVVAAYFKLIKYNDIYDLIDEKNKKLELILTGRGATKELIEKCDLVTEMKDIKHYFEKGINARKGIEF</sequence>
<name>A0A660S9P0_UNCT6</name>
<dbReference type="PANTHER" id="PTHR46638">
    <property type="entry name" value="CORRINOID ADENOSYLTRANSFERASE"/>
    <property type="match status" value="1"/>
</dbReference>
<organism evidence="1 2">
    <name type="scientific">candidate division TA06 bacterium</name>
    <dbReference type="NCBI Taxonomy" id="2250710"/>
    <lineage>
        <taxon>Bacteria</taxon>
        <taxon>Bacteria division TA06</taxon>
    </lineage>
</organism>
<dbReference type="InterPro" id="IPR027417">
    <property type="entry name" value="P-loop_NTPase"/>
</dbReference>
<protein>
    <submittedName>
        <fullName evidence="1">Cob(I)yrinic acid a,c-diamide adenosyltransferase</fullName>
    </submittedName>
</protein>
<dbReference type="PANTHER" id="PTHR46638:SF1">
    <property type="entry name" value="CORRINOID ADENOSYLTRANSFERASE"/>
    <property type="match status" value="1"/>
</dbReference>
<dbReference type="GO" id="GO:0008817">
    <property type="term" value="F:corrinoid adenosyltransferase activity"/>
    <property type="evidence" value="ECO:0007669"/>
    <property type="project" value="InterPro"/>
</dbReference>
<accession>A0A660S9P0</accession>
<dbReference type="PIRSF" id="PIRSF015617">
    <property type="entry name" value="Adensltrnsf_CobA"/>
    <property type="match status" value="1"/>
</dbReference>
<dbReference type="EMBL" id="QNBC01000020">
    <property type="protein sequence ID" value="RKX67401.1"/>
    <property type="molecule type" value="Genomic_DNA"/>
</dbReference>
<reference evidence="1 2" key="1">
    <citation type="submission" date="2018-06" db="EMBL/GenBank/DDBJ databases">
        <title>Extensive metabolic versatility and redundancy in microbially diverse, dynamic hydrothermal sediments.</title>
        <authorList>
            <person name="Dombrowski N."/>
            <person name="Teske A."/>
            <person name="Baker B.J."/>
        </authorList>
    </citation>
    <scope>NUCLEOTIDE SEQUENCE [LARGE SCALE GENOMIC DNA]</scope>
    <source>
        <strain evidence="1">B35_G9</strain>
    </source>
</reference>
<dbReference type="CDD" id="cd00561">
    <property type="entry name" value="CobA_ACA"/>
    <property type="match status" value="1"/>
</dbReference>
<dbReference type="Proteomes" id="UP000282321">
    <property type="component" value="Unassembled WGS sequence"/>
</dbReference>
<evidence type="ECO:0000313" key="1">
    <source>
        <dbReference type="EMBL" id="RKX67401.1"/>
    </source>
</evidence>
<keyword evidence="1" id="KW-0808">Transferase</keyword>
<dbReference type="AlphaFoldDB" id="A0A660S9P0"/>
<proteinExistence type="predicted"/>
<dbReference type="Gene3D" id="3.40.50.300">
    <property type="entry name" value="P-loop containing nucleotide triphosphate hydrolases"/>
    <property type="match status" value="1"/>
</dbReference>
<dbReference type="GO" id="GO:0005524">
    <property type="term" value="F:ATP binding"/>
    <property type="evidence" value="ECO:0007669"/>
    <property type="project" value="InterPro"/>
</dbReference>
<dbReference type="InterPro" id="IPR003724">
    <property type="entry name" value="CblAdoTrfase_CobA"/>
</dbReference>
<comment type="caution">
    <text evidence="1">The sequence shown here is derived from an EMBL/GenBank/DDBJ whole genome shotgun (WGS) entry which is preliminary data.</text>
</comment>
<dbReference type="Pfam" id="PF02572">
    <property type="entry name" value="CobA_CobO_BtuR"/>
    <property type="match status" value="1"/>
</dbReference>
<dbReference type="GO" id="GO:0009236">
    <property type="term" value="P:cobalamin biosynthetic process"/>
    <property type="evidence" value="ECO:0007669"/>
    <property type="project" value="InterPro"/>
</dbReference>
<evidence type="ECO:0000313" key="2">
    <source>
        <dbReference type="Proteomes" id="UP000282321"/>
    </source>
</evidence>
<dbReference type="SUPFAM" id="SSF52540">
    <property type="entry name" value="P-loop containing nucleoside triphosphate hydrolases"/>
    <property type="match status" value="1"/>
</dbReference>